<keyword evidence="3" id="KW-1185">Reference proteome</keyword>
<comment type="caution">
    <text evidence="2">The sequence shown here is derived from an EMBL/GenBank/DDBJ whole genome shotgun (WGS) entry which is preliminary data.</text>
</comment>
<evidence type="ECO:0000313" key="2">
    <source>
        <dbReference type="EMBL" id="KAK0430666.1"/>
    </source>
</evidence>
<organism evidence="2 3">
    <name type="scientific">Armillaria borealis</name>
    <dbReference type="NCBI Taxonomy" id="47425"/>
    <lineage>
        <taxon>Eukaryota</taxon>
        <taxon>Fungi</taxon>
        <taxon>Dikarya</taxon>
        <taxon>Basidiomycota</taxon>
        <taxon>Agaricomycotina</taxon>
        <taxon>Agaricomycetes</taxon>
        <taxon>Agaricomycetidae</taxon>
        <taxon>Agaricales</taxon>
        <taxon>Marasmiineae</taxon>
        <taxon>Physalacriaceae</taxon>
        <taxon>Armillaria</taxon>
    </lineage>
</organism>
<dbReference type="AlphaFoldDB" id="A0AA39MDB8"/>
<gene>
    <name evidence="2" type="ORF">EV421DRAFT_1912606</name>
</gene>
<dbReference type="Proteomes" id="UP001175226">
    <property type="component" value="Unassembled WGS sequence"/>
</dbReference>
<protein>
    <submittedName>
        <fullName evidence="2">Uncharacterized protein</fullName>
    </submittedName>
</protein>
<feature type="region of interest" description="Disordered" evidence="1">
    <location>
        <begin position="117"/>
        <end position="172"/>
    </location>
</feature>
<accession>A0AA39MDB8</accession>
<evidence type="ECO:0000313" key="3">
    <source>
        <dbReference type="Proteomes" id="UP001175226"/>
    </source>
</evidence>
<sequence>MSGHFVLLHSALSKAPAVWDTELADSLNNCMISEQVQEAYTFLSLFQATYKCPYPNMIERFFATMSKMAYELPAHFQKANWHTWQYGPTLLAEQYQKGVFTLDDTKFLKEKTSPLVLSSSTQQNPKKWKTKCSPSAQPDLTLKVGPPLKTEKPQRKCMKHEPNWKGWSNKAG</sequence>
<evidence type="ECO:0000256" key="1">
    <source>
        <dbReference type="SAM" id="MobiDB-lite"/>
    </source>
</evidence>
<reference evidence="2" key="1">
    <citation type="submission" date="2023-06" db="EMBL/GenBank/DDBJ databases">
        <authorList>
            <consortium name="Lawrence Berkeley National Laboratory"/>
            <person name="Ahrendt S."/>
            <person name="Sahu N."/>
            <person name="Indic B."/>
            <person name="Wong-Bajracharya J."/>
            <person name="Merenyi Z."/>
            <person name="Ke H.-M."/>
            <person name="Monk M."/>
            <person name="Kocsube S."/>
            <person name="Drula E."/>
            <person name="Lipzen A."/>
            <person name="Balint B."/>
            <person name="Henrissat B."/>
            <person name="Andreopoulos B."/>
            <person name="Martin F.M."/>
            <person name="Harder C.B."/>
            <person name="Rigling D."/>
            <person name="Ford K.L."/>
            <person name="Foster G.D."/>
            <person name="Pangilinan J."/>
            <person name="Papanicolaou A."/>
            <person name="Barry K."/>
            <person name="LaButti K."/>
            <person name="Viragh M."/>
            <person name="Koriabine M."/>
            <person name="Yan M."/>
            <person name="Riley R."/>
            <person name="Champramary S."/>
            <person name="Plett K.L."/>
            <person name="Tsai I.J."/>
            <person name="Slot J."/>
            <person name="Sipos G."/>
            <person name="Plett J."/>
            <person name="Nagy L.G."/>
            <person name="Grigoriev I.V."/>
        </authorList>
    </citation>
    <scope>NUCLEOTIDE SEQUENCE</scope>
    <source>
        <strain evidence="2">FPL87.14</strain>
    </source>
</reference>
<proteinExistence type="predicted"/>
<dbReference type="EMBL" id="JAUEPT010000137">
    <property type="protein sequence ID" value="KAK0430666.1"/>
    <property type="molecule type" value="Genomic_DNA"/>
</dbReference>
<name>A0AA39MDB8_9AGAR</name>
<feature type="compositionally biased region" description="Basic and acidic residues" evidence="1">
    <location>
        <begin position="149"/>
        <end position="163"/>
    </location>
</feature>